<comment type="caution">
    <text evidence="1">The sequence shown here is derived from an EMBL/GenBank/DDBJ whole genome shotgun (WGS) entry which is preliminary data.</text>
</comment>
<keyword evidence="2" id="KW-1185">Reference proteome</keyword>
<sequence length="483" mass="55986">MHTEKNFLENILWTILDIVGKTKDNLKARLDLMVMGIRKALHPQQRPGGKVFLPPASFTMSKEQKDIFCKVLKDVKVPDGYSSNISRRVNLKERSISGLKSHDCHILMQQLLPLAARRALPKNYLHDVETKLSRPIRNYDGENGGGRGLGKGKLFQLDNVAWVQAHRYVLANSNVVAPFREKHIQVLRNDNRRLSERDLMRKHNEQFPTWFRDHVQYLLRTQNANISNAVSILSSPPDRWARRFTGYIINGFRFHTKEREERRKTQNSGVSLAANTQSYASSRDKRPVIGEVIFYGVLRDVIQLRYSNDFNFVLFKCDWVDNNVGMKQDEFKFTLVNFKHLLYKHNRTSDEPFILASQAQQVWYVQDPIEEDWHVVVKMTPRDSYDMNGKQSTDDAITCPQTEPYSGQQLDDAIYTCDDDVNWVRTDVDGVIIDENMDDDGDDNVGLEDSAEEEDDYGDEYEDDDDDVSFEDNDEDEDDDEDD</sequence>
<dbReference type="EMBL" id="CM037156">
    <property type="protein sequence ID" value="KAH7837045.1"/>
    <property type="molecule type" value="Genomic_DNA"/>
</dbReference>
<dbReference type="Proteomes" id="UP000828048">
    <property type="component" value="Chromosome 6"/>
</dbReference>
<gene>
    <name evidence="1" type="ORF">Vadar_008909</name>
</gene>
<name>A0ACB7X950_9ERIC</name>
<protein>
    <submittedName>
        <fullName evidence="1">Uncharacterized protein</fullName>
    </submittedName>
</protein>
<evidence type="ECO:0000313" key="2">
    <source>
        <dbReference type="Proteomes" id="UP000828048"/>
    </source>
</evidence>
<accession>A0ACB7X950</accession>
<evidence type="ECO:0000313" key="1">
    <source>
        <dbReference type="EMBL" id="KAH7837045.1"/>
    </source>
</evidence>
<reference evidence="1 2" key="1">
    <citation type="journal article" date="2021" name="Hortic Res">
        <title>High-quality reference genome and annotation aids understanding of berry development for evergreen blueberry (Vaccinium darrowii).</title>
        <authorList>
            <person name="Yu J."/>
            <person name="Hulse-Kemp A.M."/>
            <person name="Babiker E."/>
            <person name="Staton M."/>
        </authorList>
    </citation>
    <scope>NUCLEOTIDE SEQUENCE [LARGE SCALE GENOMIC DNA]</scope>
    <source>
        <strain evidence="2">cv. NJ 8807/NJ 8810</strain>
        <tissue evidence="1">Young leaf</tissue>
    </source>
</reference>
<proteinExistence type="predicted"/>
<organism evidence="1 2">
    <name type="scientific">Vaccinium darrowii</name>
    <dbReference type="NCBI Taxonomy" id="229202"/>
    <lineage>
        <taxon>Eukaryota</taxon>
        <taxon>Viridiplantae</taxon>
        <taxon>Streptophyta</taxon>
        <taxon>Embryophyta</taxon>
        <taxon>Tracheophyta</taxon>
        <taxon>Spermatophyta</taxon>
        <taxon>Magnoliopsida</taxon>
        <taxon>eudicotyledons</taxon>
        <taxon>Gunneridae</taxon>
        <taxon>Pentapetalae</taxon>
        <taxon>asterids</taxon>
        <taxon>Ericales</taxon>
        <taxon>Ericaceae</taxon>
        <taxon>Vaccinioideae</taxon>
        <taxon>Vaccinieae</taxon>
        <taxon>Vaccinium</taxon>
    </lineage>
</organism>